<accession>A0A7S1SFZ2</accession>
<proteinExistence type="predicted"/>
<feature type="region of interest" description="Disordered" evidence="1">
    <location>
        <begin position="108"/>
        <end position="130"/>
    </location>
</feature>
<gene>
    <name evidence="2" type="ORF">ACAT0790_LOCUS70600</name>
</gene>
<protein>
    <recommendedName>
        <fullName evidence="3">DnaJ homologue subfamily C member 28 conserved domain-containing protein</fullName>
    </recommendedName>
</protein>
<evidence type="ECO:0000256" key="1">
    <source>
        <dbReference type="SAM" id="MobiDB-lite"/>
    </source>
</evidence>
<organism evidence="2">
    <name type="scientific">Alexandrium catenella</name>
    <name type="common">Red tide dinoflagellate</name>
    <name type="synonym">Gonyaulax catenella</name>
    <dbReference type="NCBI Taxonomy" id="2925"/>
    <lineage>
        <taxon>Eukaryota</taxon>
        <taxon>Sar</taxon>
        <taxon>Alveolata</taxon>
        <taxon>Dinophyceae</taxon>
        <taxon>Gonyaulacales</taxon>
        <taxon>Pyrocystaceae</taxon>
        <taxon>Alexandrium</taxon>
    </lineage>
</organism>
<evidence type="ECO:0000313" key="2">
    <source>
        <dbReference type="EMBL" id="CAD9193823.1"/>
    </source>
</evidence>
<evidence type="ECO:0008006" key="3">
    <source>
        <dbReference type="Google" id="ProtNLM"/>
    </source>
</evidence>
<dbReference type="EMBL" id="HBGE01118275">
    <property type="protein sequence ID" value="CAD9193823.1"/>
    <property type="molecule type" value="Transcribed_RNA"/>
</dbReference>
<sequence length="234" mass="25405">MAARRALAHASAGGRRGDVLQLRRFAAGLHSLDPMLVLKKKQAAEERIKKASSYLESRDRPKETVGGKGYVPPLHRGSEASSAERAATGATAAELSIRRWLAEGGDQGLEGKGLPLPDKQEHHQHFSSDAGSNALNRALKDAGVKPASILAAEELARAEERVVNALRYAIRKGQTAEMELEDAARAPREACAEAARAYNSAVLLDKELFGPRWPLQPRAQRALEEDLALARRPR</sequence>
<dbReference type="AlphaFoldDB" id="A0A7S1SFZ2"/>
<name>A0A7S1SFZ2_ALECA</name>
<feature type="region of interest" description="Disordered" evidence="1">
    <location>
        <begin position="52"/>
        <end position="87"/>
    </location>
</feature>
<reference evidence="2" key="1">
    <citation type="submission" date="2021-01" db="EMBL/GenBank/DDBJ databases">
        <authorList>
            <person name="Corre E."/>
            <person name="Pelletier E."/>
            <person name="Niang G."/>
            <person name="Scheremetjew M."/>
            <person name="Finn R."/>
            <person name="Kale V."/>
            <person name="Holt S."/>
            <person name="Cochrane G."/>
            <person name="Meng A."/>
            <person name="Brown T."/>
            <person name="Cohen L."/>
        </authorList>
    </citation>
    <scope>NUCLEOTIDE SEQUENCE</scope>
    <source>
        <strain evidence="2">OF101</strain>
    </source>
</reference>
<feature type="compositionally biased region" description="Basic and acidic residues" evidence="1">
    <location>
        <begin position="56"/>
        <end position="65"/>
    </location>
</feature>